<evidence type="ECO:0000313" key="3">
    <source>
        <dbReference type="EMBL" id="QEC66642.1"/>
    </source>
</evidence>
<dbReference type="GO" id="GO:0015562">
    <property type="term" value="F:efflux transmembrane transporter activity"/>
    <property type="evidence" value="ECO:0007669"/>
    <property type="project" value="InterPro"/>
</dbReference>
<feature type="chain" id="PRO_5022664436" evidence="2">
    <location>
        <begin position="23"/>
        <end position="225"/>
    </location>
</feature>
<gene>
    <name evidence="3" type="ORF">FRZ67_04760</name>
</gene>
<keyword evidence="4" id="KW-1185">Reference proteome</keyword>
<dbReference type="AlphaFoldDB" id="A0A5B8V5Z0"/>
<dbReference type="KEGG" id="pgin:FRZ67_04760"/>
<organism evidence="3 4">
    <name type="scientific">Panacibacter ginsenosidivorans</name>
    <dbReference type="NCBI Taxonomy" id="1813871"/>
    <lineage>
        <taxon>Bacteria</taxon>
        <taxon>Pseudomonadati</taxon>
        <taxon>Bacteroidota</taxon>
        <taxon>Chitinophagia</taxon>
        <taxon>Chitinophagales</taxon>
        <taxon>Chitinophagaceae</taxon>
        <taxon>Panacibacter</taxon>
    </lineage>
</organism>
<dbReference type="RefSeq" id="WP_147188442.1">
    <property type="nucleotide sequence ID" value="NZ_CP042435.1"/>
</dbReference>
<protein>
    <submittedName>
        <fullName evidence="3">TolC family protein</fullName>
    </submittedName>
</protein>
<evidence type="ECO:0000313" key="4">
    <source>
        <dbReference type="Proteomes" id="UP000321533"/>
    </source>
</evidence>
<evidence type="ECO:0000256" key="2">
    <source>
        <dbReference type="SAM" id="SignalP"/>
    </source>
</evidence>
<proteinExistence type="predicted"/>
<sequence>MSKKTGFIIPFAMLLLHFSSAAQESMLQDVSYTYLQQLIDTAKKYYPKMKVYDKRIENAATDVKKAKLGWFDVANFSLLYSPNNSTTLVNPSFLNGYQVGLFVNVGSVLQKPSVIKHAKGDLEITKAEKEEYEVNIQALVTQRYFLYVQAKSLLRVKTQAVLDIEGTMEQMKYKFEKGEETLESYNKYMVSYDDRVQAKIESEASLLIAKSNLEELVGLKLEQIK</sequence>
<feature type="signal peptide" evidence="2">
    <location>
        <begin position="1"/>
        <end position="22"/>
    </location>
</feature>
<dbReference type="SUPFAM" id="SSF56954">
    <property type="entry name" value="Outer membrane efflux proteins (OEP)"/>
    <property type="match status" value="1"/>
</dbReference>
<feature type="coiled-coil region" evidence="1">
    <location>
        <begin position="115"/>
        <end position="142"/>
    </location>
</feature>
<dbReference type="Proteomes" id="UP000321533">
    <property type="component" value="Chromosome"/>
</dbReference>
<keyword evidence="1" id="KW-0175">Coiled coil</keyword>
<accession>A0A5B8V5Z0</accession>
<keyword evidence="2" id="KW-0732">Signal</keyword>
<name>A0A5B8V5Z0_9BACT</name>
<reference evidence="3 4" key="1">
    <citation type="journal article" date="2016" name="Int. J. Syst. Evol. Microbiol.">
        <title>Panacibacter ginsenosidivorans gen. nov., sp. nov., with ginsenoside converting activity isolated from soil of a ginseng field.</title>
        <authorList>
            <person name="Siddiqi M.Z."/>
            <person name="Muhammad Shafi S."/>
            <person name="Choi K.D."/>
            <person name="Im W.T."/>
        </authorList>
    </citation>
    <scope>NUCLEOTIDE SEQUENCE [LARGE SCALE GENOMIC DNA]</scope>
    <source>
        <strain evidence="3 4">Gsoil1550</strain>
    </source>
</reference>
<dbReference type="EMBL" id="CP042435">
    <property type="protein sequence ID" value="QEC66642.1"/>
    <property type="molecule type" value="Genomic_DNA"/>
</dbReference>
<evidence type="ECO:0000256" key="1">
    <source>
        <dbReference type="SAM" id="Coils"/>
    </source>
</evidence>
<dbReference type="OrthoDB" id="793488at2"/>
<dbReference type="Gene3D" id="1.20.1600.10">
    <property type="entry name" value="Outer membrane efflux proteins (OEP)"/>
    <property type="match status" value="1"/>
</dbReference>